<reference evidence="2 3" key="1">
    <citation type="submission" date="2024-05" db="EMBL/GenBank/DDBJ databases">
        <authorList>
            <person name="Venkateswaran K."/>
        </authorList>
    </citation>
    <scope>NUCLEOTIDE SEQUENCE [LARGE SCALE GENOMIC DNA]</scope>
    <source>
        <strain evidence="2 3">179-C4-2-HS</strain>
    </source>
</reference>
<dbReference type="EMBL" id="JAROBZ020000003">
    <property type="protein sequence ID" value="MFB3170462.1"/>
    <property type="molecule type" value="Genomic_DNA"/>
</dbReference>
<feature type="domain" description="Outer membrane cytochrome MtrC/MtrF-like" evidence="1">
    <location>
        <begin position="467"/>
        <end position="620"/>
    </location>
</feature>
<name>A0ABV4Z031_9BACI</name>
<dbReference type="RefSeq" id="WP_306076073.1">
    <property type="nucleotide sequence ID" value="NZ_JAROBZ020000003.1"/>
</dbReference>
<organism evidence="2 3">
    <name type="scientific">Neobacillus driksii</name>
    <dbReference type="NCBI Taxonomy" id="3035913"/>
    <lineage>
        <taxon>Bacteria</taxon>
        <taxon>Bacillati</taxon>
        <taxon>Bacillota</taxon>
        <taxon>Bacilli</taxon>
        <taxon>Bacillales</taxon>
        <taxon>Bacillaceae</taxon>
        <taxon>Neobacillus</taxon>
    </lineage>
</organism>
<accession>A0ABV4Z031</accession>
<evidence type="ECO:0000313" key="2">
    <source>
        <dbReference type="EMBL" id="MFB3170462.1"/>
    </source>
</evidence>
<dbReference type="SUPFAM" id="SSF48695">
    <property type="entry name" value="Multiheme cytochromes"/>
    <property type="match status" value="1"/>
</dbReference>
<evidence type="ECO:0000259" key="1">
    <source>
        <dbReference type="Pfam" id="PF22113"/>
    </source>
</evidence>
<dbReference type="Proteomes" id="UP001241748">
    <property type="component" value="Unassembled WGS sequence"/>
</dbReference>
<sequence length="627" mass="70348">MKKNVFKFQQILNSFLIILIVCASIFSFPSTNVFSAIGSKPTISIGTPASNAVLNTTDVVISGTYTDDNVQKEGLVFTVYDNQVKISDSTTNVDEWNIVENGTDKTWTFSTTLTEGTHNLSIEIKEISPAEETMSAKQSVTITINKTRPFITKTGILLPDNTILLGEDFTRVPLEAKIKITVADDQPMLQLLNKVKATTNTYNPINVMVGTKQISGTSEIKELGNESGLYKYDIFFTPDNNQLDWKLNTTYVVYIDSQLMDDANNLLYTKSYKFTTRSDMRDSDNPHGHYIAKTNMCAACHSTHEGSPNTLAGNSYKDKFKEELQEDPSSNYCMACHDGTMNAPIIDQIDKKYHHNNPAEYNESGTNELKQAESCTSCHNPHSGWSNENQNLLKDHYVYKHKEAHPEKGLETLTVDSLETSCITCHEDDTIYDKSKYPDVAYEVFSYNKSITAEGTISTKITESNSQTINDYSLCLRCHSMDKNKNIEKYYLQTNSGHYFTITEGKQTNDDGSNLNGPIPCAECHDTHGSNNIKLLREQFGNVKTEDTFNKSEGEWIPSEERNFCLKCHNESIEIYGRASEFKEINGDGYIIGHRSIEDKDVRCSNCHGGESKTFIEAAHSPGKLPE</sequence>
<comment type="caution">
    <text evidence="2">The sequence shown here is derived from an EMBL/GenBank/DDBJ whole genome shotgun (WGS) entry which is preliminary data.</text>
</comment>
<proteinExistence type="predicted"/>
<keyword evidence="3" id="KW-1185">Reference proteome</keyword>
<gene>
    <name evidence="2" type="ORF">P5G62_025445</name>
</gene>
<protein>
    <submittedName>
        <fullName evidence="2">Cytochrome c3 family protein</fullName>
    </submittedName>
</protein>
<dbReference type="InterPro" id="IPR054337">
    <property type="entry name" value="Mtrc-MtrF-like_dom_II/IV"/>
</dbReference>
<dbReference type="InterPro" id="IPR036280">
    <property type="entry name" value="Multihaem_cyt_sf"/>
</dbReference>
<dbReference type="Gene3D" id="1.10.1130.10">
    <property type="entry name" value="Flavocytochrome C3, Chain A"/>
    <property type="match status" value="1"/>
</dbReference>
<dbReference type="Pfam" id="PF22113">
    <property type="entry name" value="Mtrc-MtrF_II-IV_dom"/>
    <property type="match status" value="1"/>
</dbReference>
<evidence type="ECO:0000313" key="3">
    <source>
        <dbReference type="Proteomes" id="UP001241748"/>
    </source>
</evidence>